<accession>A0A1E7FUH7</accession>
<organism evidence="2 3">
    <name type="scientific">Fragilariopsis cylindrus CCMP1102</name>
    <dbReference type="NCBI Taxonomy" id="635003"/>
    <lineage>
        <taxon>Eukaryota</taxon>
        <taxon>Sar</taxon>
        <taxon>Stramenopiles</taxon>
        <taxon>Ochrophyta</taxon>
        <taxon>Bacillariophyta</taxon>
        <taxon>Bacillariophyceae</taxon>
        <taxon>Bacillariophycidae</taxon>
        <taxon>Bacillariales</taxon>
        <taxon>Bacillariaceae</taxon>
        <taxon>Fragilariopsis</taxon>
    </lineage>
</organism>
<sequence>MCQVLPRDGPAKIFLRCPCSGCCESITSSTLLEITSTECNNSRISSKWSSSSSSSSSYQPPSLDSTNVTSSDADASNSSSSSSNNSPKAGKLHSFENIRAIQEVLHFEPDEQMDPFRHWAIKKPELYTGFMYVAYRFSDDEATFYRSNFKAVDSSVFMDDNSSDEMVKIFARILYPLLFRRDFSSSTKEGMPSSAKQSSGSYVIPPAISDLQNRQYLAMRCMYALSSGCVLTRKEQEEILGGSMGDNPERVGGKDISTKFLAKELMVAYKKSCCVSPESTISTSSLDNTKKTSPLPANLQQQMELSTYSKRNAIETLRRMNEGMKDGKSHGNNGRWVKELGLCDNYNIDSVVDDKSSPIIPVILWILSATFILYDSR</sequence>
<evidence type="ECO:0000313" key="3">
    <source>
        <dbReference type="Proteomes" id="UP000095751"/>
    </source>
</evidence>
<evidence type="ECO:0000313" key="2">
    <source>
        <dbReference type="EMBL" id="OEU21767.1"/>
    </source>
</evidence>
<dbReference type="AlphaFoldDB" id="A0A1E7FUH7"/>
<proteinExistence type="predicted"/>
<protein>
    <submittedName>
        <fullName evidence="2">Uncharacterized protein</fullName>
    </submittedName>
</protein>
<dbReference type="KEGG" id="fcy:FRACYDRAFT_231913"/>
<gene>
    <name evidence="2" type="ORF">FRACYDRAFT_231913</name>
</gene>
<dbReference type="OrthoDB" id="10589096at2759"/>
<feature type="region of interest" description="Disordered" evidence="1">
    <location>
        <begin position="43"/>
        <end position="90"/>
    </location>
</feature>
<dbReference type="Proteomes" id="UP000095751">
    <property type="component" value="Unassembled WGS sequence"/>
</dbReference>
<dbReference type="EMBL" id="KV784353">
    <property type="protein sequence ID" value="OEU21767.1"/>
    <property type="molecule type" value="Genomic_DNA"/>
</dbReference>
<name>A0A1E7FUH7_9STRA</name>
<reference evidence="2 3" key="1">
    <citation type="submission" date="2016-09" db="EMBL/GenBank/DDBJ databases">
        <title>Extensive genetic diversity and differential bi-allelic expression allows diatom success in the polar Southern Ocean.</title>
        <authorList>
            <consortium name="DOE Joint Genome Institute"/>
            <person name="Mock T."/>
            <person name="Otillar R.P."/>
            <person name="Strauss J."/>
            <person name="Dupont C."/>
            <person name="Frickenhaus S."/>
            <person name="Maumus F."/>
            <person name="Mcmullan M."/>
            <person name="Sanges R."/>
            <person name="Schmutz J."/>
            <person name="Toseland A."/>
            <person name="Valas R."/>
            <person name="Veluchamy A."/>
            <person name="Ward B.J."/>
            <person name="Allen A."/>
            <person name="Barry K."/>
            <person name="Falciatore A."/>
            <person name="Ferrante M."/>
            <person name="Fortunato A.E."/>
            <person name="Gloeckner G."/>
            <person name="Gruber A."/>
            <person name="Hipkin R."/>
            <person name="Janech M."/>
            <person name="Kroth P."/>
            <person name="Leese F."/>
            <person name="Lindquist E."/>
            <person name="Lyon B.R."/>
            <person name="Martin J."/>
            <person name="Mayer C."/>
            <person name="Parker M."/>
            <person name="Quesneville H."/>
            <person name="Raymond J."/>
            <person name="Uhlig C."/>
            <person name="Valentin K.U."/>
            <person name="Worden A.Z."/>
            <person name="Armbrust E.V."/>
            <person name="Bowler C."/>
            <person name="Green B."/>
            <person name="Moulton V."/>
            <person name="Van Oosterhout C."/>
            <person name="Grigoriev I."/>
        </authorList>
    </citation>
    <scope>NUCLEOTIDE SEQUENCE [LARGE SCALE GENOMIC DNA]</scope>
    <source>
        <strain evidence="2 3">CCMP1102</strain>
    </source>
</reference>
<evidence type="ECO:0000256" key="1">
    <source>
        <dbReference type="SAM" id="MobiDB-lite"/>
    </source>
</evidence>
<dbReference type="InParanoid" id="A0A1E7FUH7"/>
<keyword evidence="3" id="KW-1185">Reference proteome</keyword>
<feature type="compositionally biased region" description="Low complexity" evidence="1">
    <location>
        <begin position="43"/>
        <end position="86"/>
    </location>
</feature>